<feature type="compositionally biased region" description="Polar residues" evidence="1">
    <location>
        <begin position="23"/>
        <end position="36"/>
    </location>
</feature>
<feature type="region of interest" description="Disordered" evidence="1">
    <location>
        <begin position="120"/>
        <end position="232"/>
    </location>
</feature>
<feature type="compositionally biased region" description="Basic and acidic residues" evidence="1">
    <location>
        <begin position="503"/>
        <end position="516"/>
    </location>
</feature>
<feature type="compositionally biased region" description="Polar residues" evidence="1">
    <location>
        <begin position="267"/>
        <end position="281"/>
    </location>
</feature>
<evidence type="ECO:0000313" key="2">
    <source>
        <dbReference type="EMBL" id="RDW63626.1"/>
    </source>
</evidence>
<accession>A0A3D8QP69</accession>
<name>A0A3D8QP69_9HELO</name>
<reference evidence="2 3" key="1">
    <citation type="journal article" date="2018" name="IMA Fungus">
        <title>IMA Genome-F 9: Draft genome sequence of Annulohypoxylon stygium, Aspergillus mulundensis, Berkeleyomyces basicola (syn. Thielaviopsis basicola), Ceratocystis smalleyi, two Cercospora beticola strains, Coleophoma cylindrospora, Fusarium fracticaudum, Phialophora cf. hyalina, and Morchella septimelata.</title>
        <authorList>
            <person name="Wingfield B.D."/>
            <person name="Bills G.F."/>
            <person name="Dong Y."/>
            <person name="Huang W."/>
            <person name="Nel W.J."/>
            <person name="Swalarsk-Parry B.S."/>
            <person name="Vaghefi N."/>
            <person name="Wilken P.M."/>
            <person name="An Z."/>
            <person name="de Beer Z.W."/>
            <person name="De Vos L."/>
            <person name="Chen L."/>
            <person name="Duong T.A."/>
            <person name="Gao Y."/>
            <person name="Hammerbacher A."/>
            <person name="Kikkert J.R."/>
            <person name="Li Y."/>
            <person name="Li H."/>
            <person name="Li K."/>
            <person name="Li Q."/>
            <person name="Liu X."/>
            <person name="Ma X."/>
            <person name="Naidoo K."/>
            <person name="Pethybridge S.J."/>
            <person name="Sun J."/>
            <person name="Steenkamp E.T."/>
            <person name="van der Nest M.A."/>
            <person name="van Wyk S."/>
            <person name="Wingfield M.J."/>
            <person name="Xiong C."/>
            <person name="Yue Q."/>
            <person name="Zhang X."/>
        </authorList>
    </citation>
    <scope>NUCLEOTIDE SEQUENCE [LARGE SCALE GENOMIC DNA]</scope>
    <source>
        <strain evidence="2 3">BP6252</strain>
    </source>
</reference>
<dbReference type="EMBL" id="PDLM01000013">
    <property type="protein sequence ID" value="RDW63626.1"/>
    <property type="molecule type" value="Genomic_DNA"/>
</dbReference>
<dbReference type="OrthoDB" id="4848429at2759"/>
<feature type="region of interest" description="Disordered" evidence="1">
    <location>
        <begin position="495"/>
        <end position="539"/>
    </location>
</feature>
<sequence length="539" mass="57222">MAGKDHATEPSWRPLAQKLSGLVRNNSAKGKKSSGTTDEKSTISMFRRQKKPPPEVVPEFKPLEVDLNVLESIHLSDGWLETDTRNAKDNGHEQAPRPAPEKSATPIAGLFTKSVLDFSTPGQSGGLDRFSSPKYGNNDRRPFSMLELGSTTYSRTPADLTSTTSTQVAGGSILNRGRPVEPKHFLTDPVPKTTGARHKLAPPASDAALEKATTPEDLSVKASQPSDSRGTTVVTNATTTVATEPATAVATDPAIVVVTKPSTTVATEPSTAVATEQNVHEPSQGWPAKNLDVDPKTRHSMFAAVSPSPSSVPTIARTPQTPRSASPAPSERIQAWQKSITSAPATSAPAARLTPGLGSGSTSVVPPKADVPVRRASTRGVANRLAWIKELEAKKASNTNGDLVTLKKQAGSVSDKLAMFENKQVQAANPGLRLPPLTRSNSTTSRLSWAAVDSTSSVNGNITATPRTSIDTVRSSHRASSVMSYYDDSFREKMESIIGGEQAPDKENSGSEEKQRATVTTKFQPVKLEVGGEKPQSSE</sequence>
<dbReference type="STRING" id="1849047.A0A3D8QP69"/>
<feature type="compositionally biased region" description="Polar residues" evidence="1">
    <location>
        <begin position="221"/>
        <end position="230"/>
    </location>
</feature>
<organism evidence="2 3">
    <name type="scientific">Coleophoma cylindrospora</name>
    <dbReference type="NCBI Taxonomy" id="1849047"/>
    <lineage>
        <taxon>Eukaryota</taxon>
        <taxon>Fungi</taxon>
        <taxon>Dikarya</taxon>
        <taxon>Ascomycota</taxon>
        <taxon>Pezizomycotina</taxon>
        <taxon>Leotiomycetes</taxon>
        <taxon>Helotiales</taxon>
        <taxon>Dermateaceae</taxon>
        <taxon>Coleophoma</taxon>
    </lineage>
</organism>
<evidence type="ECO:0000256" key="1">
    <source>
        <dbReference type="SAM" id="MobiDB-lite"/>
    </source>
</evidence>
<keyword evidence="3" id="KW-1185">Reference proteome</keyword>
<comment type="caution">
    <text evidence="2">The sequence shown here is derived from an EMBL/GenBank/DDBJ whole genome shotgun (WGS) entry which is preliminary data.</text>
</comment>
<feature type="compositionally biased region" description="Polar residues" evidence="1">
    <location>
        <begin position="149"/>
        <end position="169"/>
    </location>
</feature>
<feature type="region of interest" description="Disordered" evidence="1">
    <location>
        <begin position="267"/>
        <end position="288"/>
    </location>
</feature>
<evidence type="ECO:0000313" key="3">
    <source>
        <dbReference type="Proteomes" id="UP000256645"/>
    </source>
</evidence>
<proteinExistence type="predicted"/>
<gene>
    <name evidence="2" type="ORF">BP6252_11171</name>
</gene>
<dbReference type="AlphaFoldDB" id="A0A3D8QP69"/>
<feature type="region of interest" description="Disordered" evidence="1">
    <location>
        <begin position="303"/>
        <end position="331"/>
    </location>
</feature>
<feature type="region of interest" description="Disordered" evidence="1">
    <location>
        <begin position="81"/>
        <end position="104"/>
    </location>
</feature>
<feature type="region of interest" description="Disordered" evidence="1">
    <location>
        <begin position="344"/>
        <end position="368"/>
    </location>
</feature>
<feature type="compositionally biased region" description="Basic and acidic residues" evidence="1">
    <location>
        <begin position="82"/>
        <end position="95"/>
    </location>
</feature>
<dbReference type="Proteomes" id="UP000256645">
    <property type="component" value="Unassembled WGS sequence"/>
</dbReference>
<protein>
    <submittedName>
        <fullName evidence="2">Uncharacterized protein</fullName>
    </submittedName>
</protein>
<feature type="region of interest" description="Disordered" evidence="1">
    <location>
        <begin position="1"/>
        <end position="59"/>
    </location>
</feature>